<organism evidence="2 3">
    <name type="scientific">Coccomyxa viridis</name>
    <dbReference type="NCBI Taxonomy" id="1274662"/>
    <lineage>
        <taxon>Eukaryota</taxon>
        <taxon>Viridiplantae</taxon>
        <taxon>Chlorophyta</taxon>
        <taxon>core chlorophytes</taxon>
        <taxon>Trebouxiophyceae</taxon>
        <taxon>Trebouxiophyceae incertae sedis</taxon>
        <taxon>Coccomyxaceae</taxon>
        <taxon>Coccomyxa</taxon>
    </lineage>
</organism>
<comment type="caution">
    <text evidence="2">The sequence shown here is derived from an EMBL/GenBank/DDBJ whole genome shotgun (WGS) entry which is preliminary data.</text>
</comment>
<dbReference type="EMBL" id="CAXHTA020000020">
    <property type="protein sequence ID" value="CAL5229296.1"/>
    <property type="molecule type" value="Genomic_DNA"/>
</dbReference>
<feature type="compositionally biased region" description="Low complexity" evidence="1">
    <location>
        <begin position="513"/>
        <end position="526"/>
    </location>
</feature>
<gene>
    <name evidence="2" type="primary">g12594</name>
    <name evidence="2" type="ORF">VP750_LOCUS11202</name>
</gene>
<feature type="region of interest" description="Disordered" evidence="1">
    <location>
        <begin position="634"/>
        <end position="667"/>
    </location>
</feature>
<evidence type="ECO:0000256" key="1">
    <source>
        <dbReference type="SAM" id="MobiDB-lite"/>
    </source>
</evidence>
<feature type="region of interest" description="Disordered" evidence="1">
    <location>
        <begin position="733"/>
        <end position="793"/>
    </location>
</feature>
<evidence type="ECO:0000313" key="3">
    <source>
        <dbReference type="Proteomes" id="UP001497392"/>
    </source>
</evidence>
<feature type="compositionally biased region" description="Low complexity" evidence="1">
    <location>
        <begin position="733"/>
        <end position="773"/>
    </location>
</feature>
<keyword evidence="3" id="KW-1185">Reference proteome</keyword>
<feature type="compositionally biased region" description="Polar residues" evidence="1">
    <location>
        <begin position="568"/>
        <end position="578"/>
    </location>
</feature>
<evidence type="ECO:0000313" key="2">
    <source>
        <dbReference type="EMBL" id="CAL5229296.1"/>
    </source>
</evidence>
<sequence>MAVAVQQAFPEDAGAQGAKPLEAFVRERIVSFSGESAFARRLNLAPSVVRNAAIAALTELALRGSELNSAADCGLIFRHDCLSLGCLDFHCELCRQTPHRRCRTTFAGKYLSGDTLKAKCGAPIRMEVVDKRTGDPIPGHLVRDMRIEVCILDCKAYEELMEAGETEAFANIDNCVILTGNQGKGLLHPGPGEEVSDDKKIQIQLAEGEAILQCSILGSSIALLSGQKPAFRLLARAISLANGQPVPHIKPAVSEAFVVATPRVKSAQKPDIPHIDEHVSKVECIGVKTQQKLLDIKAAAATVGIQDLNVIHNTITTVGQFKELVLSAERDQPLQEHLRKVLNLTAKGWEEASRHALRAVTTDNRMRMWLADDAASTGLLFRCARGRIALDTPVGLLQKVGVEGQNEVRMEATPVASLQTLEKQFMAQLQHKATETWNYPGHPGWSIWGMDSEAFLQDWKERPERVHIVAPMPTTTHALSSNMLYQPQPQGLLAQPAPLSLFPNGFQAALMDAQAQAQGQPPQQQQQPPPLPESSVPLQAPGAHVDNTQMLPSPFDNVHGGANAVSHVPSSMQQSSAEGDTKASEASLPGAQPVQSVFGLMDSGEGPQLPGMLSKLSGLFSTLQGSMVPAGLGPTGFPGQPAGPEAANGLPGQDPSMAPLNGAGQSDGQDPAWRFSDMMQYGSMAPWRDMDAGKRTMMQRMSGRVSGLLDDLSDAISLLNDIMPSKASEQMFAAAAQAQGGSADPAAPPIQLQLQQQQQQQAPAAAPQMPSPAYNGIAEQGLPPRKRKAPGRD</sequence>
<dbReference type="PANTHER" id="PTHR31713">
    <property type="entry name" value="OS02G0177800 PROTEIN"/>
    <property type="match status" value="1"/>
</dbReference>
<dbReference type="PANTHER" id="PTHR31713:SF96">
    <property type="entry name" value="OS02G0562300 PROTEIN"/>
    <property type="match status" value="1"/>
</dbReference>
<proteinExistence type="predicted"/>
<accession>A0ABP1GAQ3</accession>
<feature type="compositionally biased region" description="Basic residues" evidence="1">
    <location>
        <begin position="784"/>
        <end position="793"/>
    </location>
</feature>
<reference evidence="2 3" key="1">
    <citation type="submission" date="2024-06" db="EMBL/GenBank/DDBJ databases">
        <authorList>
            <person name="Kraege A."/>
            <person name="Thomma B."/>
        </authorList>
    </citation>
    <scope>NUCLEOTIDE SEQUENCE [LARGE SCALE GENOMIC DNA]</scope>
</reference>
<dbReference type="Proteomes" id="UP001497392">
    <property type="component" value="Unassembled WGS sequence"/>
</dbReference>
<protein>
    <submittedName>
        <fullName evidence="2">G12594 protein</fullName>
    </submittedName>
</protein>
<dbReference type="InterPro" id="IPR012416">
    <property type="entry name" value="CBP60"/>
</dbReference>
<name>A0ABP1GAQ3_9CHLO</name>
<feature type="region of interest" description="Disordered" evidence="1">
    <location>
        <begin position="513"/>
        <end position="588"/>
    </location>
</feature>